<dbReference type="InterPro" id="IPR017703">
    <property type="entry name" value="YgfZ/GCV_T_CS"/>
</dbReference>
<dbReference type="SUPFAM" id="SSF103025">
    <property type="entry name" value="Folate-binding domain"/>
    <property type="match status" value="1"/>
</dbReference>
<sequence>MSDFCYFSLTGNDGEKFLQDQVTADVQKLSPLFTPTAICNLAGRVQFGLWLQKLDAGFGIVISADLATQFANHIKKYGAFSKIELSQPTPIYPCIWQDMPSFAAIDHQQQNDWRKLSIAQGNYWLSQATSEIFQPQELRLHQRGGVAYDKGCYLGQEVVARLYFKSKPKAYLHRVAGKGAVPQAGDKLDKITIVNAIAAQMGYEALVVARPEDILASSLELLPLPEALQTDVGRE</sequence>
<organism evidence="1 2">
    <name type="scientific">Moraxella cuniculi</name>
    <dbReference type="NCBI Taxonomy" id="34061"/>
    <lineage>
        <taxon>Bacteria</taxon>
        <taxon>Pseudomonadati</taxon>
        <taxon>Pseudomonadota</taxon>
        <taxon>Gammaproteobacteria</taxon>
        <taxon>Moraxellales</taxon>
        <taxon>Moraxellaceae</taxon>
        <taxon>Moraxella</taxon>
    </lineage>
</organism>
<dbReference type="GO" id="GO:0016226">
    <property type="term" value="P:iron-sulfur cluster assembly"/>
    <property type="evidence" value="ECO:0007669"/>
    <property type="project" value="TreeGrafter"/>
</dbReference>
<dbReference type="PANTHER" id="PTHR22602">
    <property type="entry name" value="TRANSFERASE CAF17, MITOCHONDRIAL-RELATED"/>
    <property type="match status" value="1"/>
</dbReference>
<evidence type="ECO:0000313" key="1">
    <source>
        <dbReference type="EMBL" id="VEG12826.1"/>
    </source>
</evidence>
<proteinExistence type="predicted"/>
<protein>
    <submittedName>
        <fullName evidence="1">tRNA-modifying protein ygfZ</fullName>
    </submittedName>
</protein>
<dbReference type="KEGG" id="mcun:NCTC10297_00770"/>
<dbReference type="PANTHER" id="PTHR22602:SF0">
    <property type="entry name" value="TRANSFERASE CAF17, MITOCHONDRIAL-RELATED"/>
    <property type="match status" value="1"/>
</dbReference>
<dbReference type="Gene3D" id="3.30.70.1400">
    <property type="entry name" value="Aminomethyltransferase beta-barrel domains"/>
    <property type="match status" value="1"/>
</dbReference>
<dbReference type="EMBL" id="LR134343">
    <property type="protein sequence ID" value="VEG12826.1"/>
    <property type="molecule type" value="Genomic_DNA"/>
</dbReference>
<dbReference type="Gene3D" id="2.40.30.160">
    <property type="match status" value="1"/>
</dbReference>
<dbReference type="NCBIfam" id="TIGR03317">
    <property type="entry name" value="ygfZ_signature"/>
    <property type="match status" value="1"/>
</dbReference>
<evidence type="ECO:0000313" key="2">
    <source>
        <dbReference type="Proteomes" id="UP000274100"/>
    </source>
</evidence>
<dbReference type="Proteomes" id="UP000274100">
    <property type="component" value="Chromosome"/>
</dbReference>
<name>A0A3S4QRT2_9GAMM</name>
<dbReference type="OrthoDB" id="9796287at2"/>
<gene>
    <name evidence="1" type="primary">ygfZ</name>
    <name evidence="1" type="ORF">NCTC10297_00770</name>
</gene>
<dbReference type="RefSeq" id="WP_126330199.1">
    <property type="nucleotide sequence ID" value="NZ_LR134343.1"/>
</dbReference>
<dbReference type="AlphaFoldDB" id="A0A3S4QRT2"/>
<accession>A0A3S4QRT2</accession>
<dbReference type="InterPro" id="IPR045179">
    <property type="entry name" value="YgfZ/GcvT"/>
</dbReference>
<reference evidence="1 2" key="1">
    <citation type="submission" date="2018-12" db="EMBL/GenBank/DDBJ databases">
        <authorList>
            <consortium name="Pathogen Informatics"/>
        </authorList>
    </citation>
    <scope>NUCLEOTIDE SEQUENCE [LARGE SCALE GENOMIC DNA]</scope>
    <source>
        <strain evidence="1 2">NCTC10297</strain>
    </source>
</reference>